<comment type="caution">
    <text evidence="2">The sequence shown here is derived from an EMBL/GenBank/DDBJ whole genome shotgun (WGS) entry which is preliminary data.</text>
</comment>
<dbReference type="PANTHER" id="PTHR21503">
    <property type="entry name" value="F-BOX-CONTAINING HYPOTHETICAL PROTEIN C.ELEGANS"/>
    <property type="match status" value="1"/>
</dbReference>
<keyword evidence="3" id="KW-1185">Reference proteome</keyword>
<protein>
    <recommendedName>
        <fullName evidence="1">F-box domain-containing protein</fullName>
    </recommendedName>
</protein>
<name>A0A2G5VU36_9PELO</name>
<feature type="domain" description="F-box" evidence="1">
    <location>
        <begin position="1"/>
        <end position="48"/>
    </location>
</feature>
<dbReference type="EMBL" id="PDUG01000001">
    <property type="protein sequence ID" value="PIC55293.1"/>
    <property type="molecule type" value="Genomic_DNA"/>
</dbReference>
<evidence type="ECO:0000259" key="1">
    <source>
        <dbReference type="PROSITE" id="PS50181"/>
    </source>
</evidence>
<evidence type="ECO:0000313" key="2">
    <source>
        <dbReference type="EMBL" id="PIC55293.1"/>
    </source>
</evidence>
<evidence type="ECO:0000313" key="3">
    <source>
        <dbReference type="Proteomes" id="UP000230233"/>
    </source>
</evidence>
<organism evidence="2 3">
    <name type="scientific">Caenorhabditis nigoni</name>
    <dbReference type="NCBI Taxonomy" id="1611254"/>
    <lineage>
        <taxon>Eukaryota</taxon>
        <taxon>Metazoa</taxon>
        <taxon>Ecdysozoa</taxon>
        <taxon>Nematoda</taxon>
        <taxon>Chromadorea</taxon>
        <taxon>Rhabditida</taxon>
        <taxon>Rhabditina</taxon>
        <taxon>Rhabditomorpha</taxon>
        <taxon>Rhabditoidea</taxon>
        <taxon>Rhabditidae</taxon>
        <taxon>Peloderinae</taxon>
        <taxon>Caenorhabditis</taxon>
    </lineage>
</organism>
<dbReference type="AlphaFoldDB" id="A0A2G5VU36"/>
<sequence length="381" mass="44392">MKLFNFPYVIRKEILYNMESSNIFLLSFVSEELREFIKTSQIRRYKNISHVEYNCCTTGEPFIYISYKGFMQLIMKIEEREETEQDYFPLNVSGKMIDFRMSNGFPAASYHPDERESVIKAIHNYFLDLFKNSVKYHWLASDYNHPIVQLQNLSLTCNLNLDRNFADMENLENFLSSAPVLKRVNMSVGTTTEPFSPDSKLYEAESIKVTQHSPTVPDILSRFQGRQAFLRWTNNGGDLELELWRFVNRWISGETFQNLEYLKVEIPKTIGPQFLNLISARRIDEEDQPPTHTLPKVSVKPTVTMTQIISISIEDIKKLSTDNIYVDFGFEPNTEPITSHAYVVRRTDGHVASVKVQGLLFCFGVWNKTEDEFLKMVRSPY</sequence>
<accession>A0A2G5VU36</accession>
<gene>
    <name evidence="2" type="primary">Cnig_chr_I.g631</name>
    <name evidence="2" type="ORF">B9Z55_000631</name>
</gene>
<dbReference type="Proteomes" id="UP000230233">
    <property type="component" value="Chromosome I"/>
</dbReference>
<proteinExistence type="predicted"/>
<dbReference type="PROSITE" id="PS50181">
    <property type="entry name" value="FBOX"/>
    <property type="match status" value="1"/>
</dbReference>
<dbReference type="InterPro" id="IPR001810">
    <property type="entry name" value="F-box_dom"/>
</dbReference>
<dbReference type="PANTHER" id="PTHR21503:SF8">
    <property type="entry name" value="F-BOX ASSOCIATED DOMAIN-CONTAINING PROTEIN-RELATED"/>
    <property type="match status" value="1"/>
</dbReference>
<reference evidence="3" key="1">
    <citation type="submission" date="2017-10" db="EMBL/GenBank/DDBJ databases">
        <title>Rapid genome shrinkage in a self-fertile nematode reveals novel sperm competition proteins.</title>
        <authorList>
            <person name="Yin D."/>
            <person name="Schwarz E.M."/>
            <person name="Thomas C.G."/>
            <person name="Felde R.L."/>
            <person name="Korf I.F."/>
            <person name="Cutter A.D."/>
            <person name="Schartner C.M."/>
            <person name="Ralston E.J."/>
            <person name="Meyer B.J."/>
            <person name="Haag E.S."/>
        </authorList>
    </citation>
    <scope>NUCLEOTIDE SEQUENCE [LARGE SCALE GENOMIC DNA]</scope>
    <source>
        <strain evidence="3">JU1422</strain>
    </source>
</reference>